<proteinExistence type="predicted"/>
<dbReference type="KEGG" id="ehx:EMIHUDRAFT_257569"/>
<dbReference type="Proteomes" id="UP000013827">
    <property type="component" value="Unassembled WGS sequence"/>
</dbReference>
<dbReference type="GeneID" id="17257138"/>
<organism evidence="1 2">
    <name type="scientific">Emiliania huxleyi (strain CCMP1516)</name>
    <dbReference type="NCBI Taxonomy" id="280463"/>
    <lineage>
        <taxon>Eukaryota</taxon>
        <taxon>Haptista</taxon>
        <taxon>Haptophyta</taxon>
        <taxon>Prymnesiophyceae</taxon>
        <taxon>Isochrysidales</taxon>
        <taxon>Noelaerhabdaceae</taxon>
        <taxon>Emiliania</taxon>
    </lineage>
</organism>
<reference evidence="1" key="2">
    <citation type="submission" date="2024-10" db="UniProtKB">
        <authorList>
            <consortium name="EnsemblProtists"/>
        </authorList>
    </citation>
    <scope>IDENTIFICATION</scope>
</reference>
<sequence>MAAAARALHTPVPSETGVVRGKHRLLLLQLQLQHLDVVLSLQQSQGFLARNPIPIIRPAGDYGEFTS</sequence>
<reference evidence="2" key="1">
    <citation type="journal article" date="2013" name="Nature">
        <title>Pan genome of the phytoplankton Emiliania underpins its global distribution.</title>
        <authorList>
            <person name="Read B.A."/>
            <person name="Kegel J."/>
            <person name="Klute M.J."/>
            <person name="Kuo A."/>
            <person name="Lefebvre S.C."/>
            <person name="Maumus F."/>
            <person name="Mayer C."/>
            <person name="Miller J."/>
            <person name="Monier A."/>
            <person name="Salamov A."/>
            <person name="Young J."/>
            <person name="Aguilar M."/>
            <person name="Claverie J.M."/>
            <person name="Frickenhaus S."/>
            <person name="Gonzalez K."/>
            <person name="Herman E.K."/>
            <person name="Lin Y.C."/>
            <person name="Napier J."/>
            <person name="Ogata H."/>
            <person name="Sarno A.F."/>
            <person name="Shmutz J."/>
            <person name="Schroeder D."/>
            <person name="de Vargas C."/>
            <person name="Verret F."/>
            <person name="von Dassow P."/>
            <person name="Valentin K."/>
            <person name="Van de Peer Y."/>
            <person name="Wheeler G."/>
            <person name="Dacks J.B."/>
            <person name="Delwiche C.F."/>
            <person name="Dyhrman S.T."/>
            <person name="Glockner G."/>
            <person name="John U."/>
            <person name="Richards T."/>
            <person name="Worden A.Z."/>
            <person name="Zhang X."/>
            <person name="Grigoriev I.V."/>
            <person name="Allen A.E."/>
            <person name="Bidle K."/>
            <person name="Borodovsky M."/>
            <person name="Bowler C."/>
            <person name="Brownlee C."/>
            <person name="Cock J.M."/>
            <person name="Elias M."/>
            <person name="Gladyshev V.N."/>
            <person name="Groth M."/>
            <person name="Guda C."/>
            <person name="Hadaegh A."/>
            <person name="Iglesias-Rodriguez M.D."/>
            <person name="Jenkins J."/>
            <person name="Jones B.M."/>
            <person name="Lawson T."/>
            <person name="Leese F."/>
            <person name="Lindquist E."/>
            <person name="Lobanov A."/>
            <person name="Lomsadze A."/>
            <person name="Malik S.B."/>
            <person name="Marsh M.E."/>
            <person name="Mackinder L."/>
            <person name="Mock T."/>
            <person name="Mueller-Roeber B."/>
            <person name="Pagarete A."/>
            <person name="Parker M."/>
            <person name="Probert I."/>
            <person name="Quesneville H."/>
            <person name="Raines C."/>
            <person name="Rensing S.A."/>
            <person name="Riano-Pachon D.M."/>
            <person name="Richier S."/>
            <person name="Rokitta S."/>
            <person name="Shiraiwa Y."/>
            <person name="Soanes D.M."/>
            <person name="van der Giezen M."/>
            <person name="Wahlund T.M."/>
            <person name="Williams B."/>
            <person name="Wilson W."/>
            <person name="Wolfe G."/>
            <person name="Wurch L.L."/>
        </authorList>
    </citation>
    <scope>NUCLEOTIDE SEQUENCE</scope>
</reference>
<accession>A0A0D3IIA2</accession>
<dbReference type="PaxDb" id="2903-EOD10987"/>
<dbReference type="RefSeq" id="XP_005763416.1">
    <property type="nucleotide sequence ID" value="XM_005763359.1"/>
</dbReference>
<evidence type="ECO:0000313" key="2">
    <source>
        <dbReference type="Proteomes" id="UP000013827"/>
    </source>
</evidence>
<keyword evidence="2" id="KW-1185">Reference proteome</keyword>
<dbReference type="HOGENOM" id="CLU_2817814_0_0_1"/>
<name>A0A0D3IIA2_EMIH1</name>
<dbReference type="AlphaFoldDB" id="A0A0D3IIA2"/>
<protein>
    <submittedName>
        <fullName evidence="1">Uncharacterized protein</fullName>
    </submittedName>
</protein>
<evidence type="ECO:0000313" key="1">
    <source>
        <dbReference type="EnsemblProtists" id="EOD10987"/>
    </source>
</evidence>
<dbReference type="EnsemblProtists" id="EOD10987">
    <property type="protein sequence ID" value="EOD10987"/>
    <property type="gene ID" value="EMIHUDRAFT_257569"/>
</dbReference>